<dbReference type="Proteomes" id="UP000693970">
    <property type="component" value="Unassembled WGS sequence"/>
</dbReference>
<feature type="compositionally biased region" description="Basic and acidic residues" evidence="1">
    <location>
        <begin position="1"/>
        <end position="14"/>
    </location>
</feature>
<evidence type="ECO:0000256" key="2">
    <source>
        <dbReference type="SAM" id="Phobius"/>
    </source>
</evidence>
<organism evidence="3 4">
    <name type="scientific">Nitzschia inconspicua</name>
    <dbReference type="NCBI Taxonomy" id="303405"/>
    <lineage>
        <taxon>Eukaryota</taxon>
        <taxon>Sar</taxon>
        <taxon>Stramenopiles</taxon>
        <taxon>Ochrophyta</taxon>
        <taxon>Bacillariophyta</taxon>
        <taxon>Bacillariophyceae</taxon>
        <taxon>Bacillariophycidae</taxon>
        <taxon>Bacillariales</taxon>
        <taxon>Bacillariaceae</taxon>
        <taxon>Nitzschia</taxon>
    </lineage>
</organism>
<feature type="compositionally biased region" description="Polar residues" evidence="1">
    <location>
        <begin position="21"/>
        <end position="45"/>
    </location>
</feature>
<reference evidence="3" key="1">
    <citation type="journal article" date="2021" name="Sci. Rep.">
        <title>Diploid genomic architecture of Nitzschia inconspicua, an elite biomass production diatom.</title>
        <authorList>
            <person name="Oliver A."/>
            <person name="Podell S."/>
            <person name="Pinowska A."/>
            <person name="Traller J.C."/>
            <person name="Smith S.R."/>
            <person name="McClure R."/>
            <person name="Beliaev A."/>
            <person name="Bohutskyi P."/>
            <person name="Hill E.A."/>
            <person name="Rabines A."/>
            <person name="Zheng H."/>
            <person name="Allen L.Z."/>
            <person name="Kuo A."/>
            <person name="Grigoriev I.V."/>
            <person name="Allen A.E."/>
            <person name="Hazlebeck D."/>
            <person name="Allen E.E."/>
        </authorList>
    </citation>
    <scope>NUCLEOTIDE SEQUENCE</scope>
    <source>
        <strain evidence="3">Hildebrandi</strain>
    </source>
</reference>
<evidence type="ECO:0000256" key="1">
    <source>
        <dbReference type="SAM" id="MobiDB-lite"/>
    </source>
</evidence>
<keyword evidence="4" id="KW-1185">Reference proteome</keyword>
<keyword evidence="2" id="KW-0472">Membrane</keyword>
<protein>
    <submittedName>
        <fullName evidence="3">Uncharacterized protein</fullName>
    </submittedName>
</protein>
<evidence type="ECO:0000313" key="4">
    <source>
        <dbReference type="Proteomes" id="UP000693970"/>
    </source>
</evidence>
<dbReference type="EMBL" id="JAGRRH010000013">
    <property type="protein sequence ID" value="KAG7359871.1"/>
    <property type="molecule type" value="Genomic_DNA"/>
</dbReference>
<sequence length="193" mass="20610">MNNHVTDDIHDWEYPGRLLQDENTTQVPETNATLGPASAPTTSTVAPRPSAGSSSAFPAEAPSAGGVFSPTSDFDTIPPAPSASNWTLPPNPTSWETDTPGWAPTPTSPSGSSTGGLKPSYNTPVEDGYVAFLVIVVLAIVGVVCAWKFCKVWKARRERHMLRLQSTRVDAVLGDMQMVPPSGEYDDDDPELL</sequence>
<keyword evidence="2" id="KW-1133">Transmembrane helix</keyword>
<keyword evidence="2" id="KW-0812">Transmembrane</keyword>
<name>A0A9K3LFD1_9STRA</name>
<comment type="caution">
    <text evidence="3">The sequence shown here is derived from an EMBL/GenBank/DDBJ whole genome shotgun (WGS) entry which is preliminary data.</text>
</comment>
<feature type="region of interest" description="Disordered" evidence="1">
    <location>
        <begin position="1"/>
        <end position="119"/>
    </location>
</feature>
<evidence type="ECO:0000313" key="3">
    <source>
        <dbReference type="EMBL" id="KAG7359871.1"/>
    </source>
</evidence>
<reference evidence="3" key="2">
    <citation type="submission" date="2021-04" db="EMBL/GenBank/DDBJ databases">
        <authorList>
            <person name="Podell S."/>
        </authorList>
    </citation>
    <scope>NUCLEOTIDE SEQUENCE</scope>
    <source>
        <strain evidence="3">Hildebrandi</strain>
    </source>
</reference>
<dbReference type="OrthoDB" id="55179at2759"/>
<dbReference type="AlphaFoldDB" id="A0A9K3LFD1"/>
<accession>A0A9K3LFD1</accession>
<feature type="compositionally biased region" description="Low complexity" evidence="1">
    <location>
        <begin position="46"/>
        <end position="66"/>
    </location>
</feature>
<gene>
    <name evidence="3" type="ORF">IV203_034969</name>
</gene>
<feature type="compositionally biased region" description="Polar residues" evidence="1">
    <location>
        <begin position="82"/>
        <end position="97"/>
    </location>
</feature>
<proteinExistence type="predicted"/>
<feature type="compositionally biased region" description="Low complexity" evidence="1">
    <location>
        <begin position="99"/>
        <end position="116"/>
    </location>
</feature>
<feature type="transmembrane region" description="Helical" evidence="2">
    <location>
        <begin position="129"/>
        <end position="150"/>
    </location>
</feature>